<comment type="caution">
    <text evidence="2">The sequence shown here is derived from an EMBL/GenBank/DDBJ whole genome shotgun (WGS) entry which is preliminary data.</text>
</comment>
<keyword evidence="3" id="KW-1185">Reference proteome</keyword>
<gene>
    <name evidence="2" type="ORF">DV520_05930</name>
</gene>
<dbReference type="InterPro" id="IPR035958">
    <property type="entry name" value="SecB-like_sf"/>
</dbReference>
<sequence>MANATLVTQKVQEIHLSNKLEKSGQIQLDSSFSLNVSFSSDGSRCVGKLQQTLRDKEFVGGKFTMTVELVGIFNCSNATTDEVKRQVHGEVYDQLFPYMQSQCASLAAASGVPGLMLRKVPIDPNNIAINKKGGPDNDRNPDGGPKLTLLE</sequence>
<accession>A0A3E2B424</accession>
<evidence type="ECO:0000313" key="2">
    <source>
        <dbReference type="EMBL" id="RFT06737.1"/>
    </source>
</evidence>
<dbReference type="SUPFAM" id="SSF54611">
    <property type="entry name" value="SecB-like"/>
    <property type="match status" value="1"/>
</dbReference>
<feature type="region of interest" description="Disordered" evidence="1">
    <location>
        <begin position="128"/>
        <end position="151"/>
    </location>
</feature>
<reference evidence="2 3" key="1">
    <citation type="submission" date="2018-07" db="EMBL/GenBank/DDBJ databases">
        <title>GABA Modulating Bacteria of the Human Gut Microbiota.</title>
        <authorList>
            <person name="Strandwitz P."/>
            <person name="Kim K.H."/>
            <person name="Terekhova D."/>
            <person name="Liu J.K."/>
            <person name="Sharma A."/>
            <person name="Levering J."/>
            <person name="Mcdonald D."/>
            <person name="Dietrich D."/>
            <person name="Ramadhar T.R."/>
            <person name="Lekbua A."/>
            <person name="Mroue N."/>
            <person name="Liston C."/>
            <person name="Stewart E.J."/>
            <person name="Dubin M.J."/>
            <person name="Zengler K."/>
            <person name="Knight R."/>
            <person name="Gilbert J.A."/>
            <person name="Clardy J."/>
            <person name="Lewis K."/>
        </authorList>
    </citation>
    <scope>NUCLEOTIDE SEQUENCE [LARGE SCALE GENOMIC DNA]</scope>
    <source>
        <strain evidence="2 3">KLE1738</strain>
    </source>
</reference>
<name>A0A3E2B424_9FIRM</name>
<proteinExistence type="predicted"/>
<protein>
    <recommendedName>
        <fullName evidence="4">Preprotein translocase subunit SecB</fullName>
    </recommendedName>
</protein>
<evidence type="ECO:0000313" key="3">
    <source>
        <dbReference type="Proteomes" id="UP000260649"/>
    </source>
</evidence>
<evidence type="ECO:0008006" key="4">
    <source>
        <dbReference type="Google" id="ProtNLM"/>
    </source>
</evidence>
<dbReference type="GeneID" id="97995273"/>
<organism evidence="2 3">
    <name type="scientific">Evtepia gabavorous</name>
    <dbReference type="NCBI Taxonomy" id="2211183"/>
    <lineage>
        <taxon>Bacteria</taxon>
        <taxon>Bacillati</taxon>
        <taxon>Bacillota</taxon>
        <taxon>Clostridia</taxon>
        <taxon>Eubacteriales</taxon>
        <taxon>Evtepia</taxon>
    </lineage>
</organism>
<dbReference type="RefSeq" id="WP_021919179.1">
    <property type="nucleotide sequence ID" value="NZ_CAKXKJ010000002.1"/>
</dbReference>
<dbReference type="EMBL" id="QQRQ01000007">
    <property type="protein sequence ID" value="RFT06737.1"/>
    <property type="molecule type" value="Genomic_DNA"/>
</dbReference>
<evidence type="ECO:0000256" key="1">
    <source>
        <dbReference type="SAM" id="MobiDB-lite"/>
    </source>
</evidence>
<dbReference type="Proteomes" id="UP000260649">
    <property type="component" value="Unassembled WGS sequence"/>
</dbReference>
<dbReference type="AlphaFoldDB" id="A0A3E2B424"/>
<dbReference type="Gene3D" id="3.10.420.10">
    <property type="entry name" value="SecB-like"/>
    <property type="match status" value="1"/>
</dbReference>